<dbReference type="PANTHER" id="PTHR12121:SF45">
    <property type="entry name" value="NOCTURNIN"/>
    <property type="match status" value="1"/>
</dbReference>
<proteinExistence type="inferred from homology"/>
<evidence type="ECO:0000313" key="5">
    <source>
        <dbReference type="Proteomes" id="UP000322899"/>
    </source>
</evidence>
<name>A0A5A8E5V3_CAFRO</name>
<dbReference type="SUPFAM" id="SSF56219">
    <property type="entry name" value="DNase I-like"/>
    <property type="match status" value="1"/>
</dbReference>
<keyword evidence="2" id="KW-0378">Hydrolase</keyword>
<gene>
    <name evidence="4" type="ORF">FNF27_05273</name>
</gene>
<sequence length="415" mass="42579">MSGSGHGVMSLGRTMRRSRWEGARAAASDRGLLRVMTWNVLADGLAQHGNFAHIKEPARELSWEARAPGILATIESAGADVVCLQECNHWHDTFEPHLCIAGPWSGVHTCAGTAAERLGGDADGEAVLLRRSRLELLSSRVVRFQPDTTQRGIIVLARDLAAPLGASGRPAVWVIATAHFKAKTGPGPAATRLVQARAWASYVGAAVSSLRASGSAVCGVVMAGDLNEPPIESVGVQPGEPVRACLHEAVEAKGEEGEDAASAAKRALSAAAQATPGPAGAEGVYATLHAWPGLRLRSAYARVGGGDGATLAVEEGLSTFKVRSAEVGSAARAAAAAAVAAQAAVAPGEADEASARKPKSVARIIDYIWLGAGASAHSVLELPEREAIGEEGLPCASMPSDHVPLVADVAASAEP</sequence>
<accession>A0A5A8E5V3</accession>
<comment type="caution">
    <text evidence="4">The sequence shown here is derived from an EMBL/GenBank/DDBJ whole genome shotgun (WGS) entry which is preliminary data.</text>
</comment>
<dbReference type="InterPro" id="IPR036691">
    <property type="entry name" value="Endo/exonu/phosph_ase_sf"/>
</dbReference>
<comment type="similarity">
    <text evidence="1">Belongs to the CCR4/nocturin family.</text>
</comment>
<organism evidence="4 5">
    <name type="scientific">Cafeteria roenbergensis</name>
    <name type="common">Marine flagellate</name>
    <dbReference type="NCBI Taxonomy" id="33653"/>
    <lineage>
        <taxon>Eukaryota</taxon>
        <taxon>Sar</taxon>
        <taxon>Stramenopiles</taxon>
        <taxon>Bigyra</taxon>
        <taxon>Opalozoa</taxon>
        <taxon>Bicosoecida</taxon>
        <taxon>Cafeteriaceae</taxon>
        <taxon>Cafeteria</taxon>
    </lineage>
</organism>
<dbReference type="Gene3D" id="3.60.10.10">
    <property type="entry name" value="Endonuclease/exonuclease/phosphatase"/>
    <property type="match status" value="1"/>
</dbReference>
<dbReference type="GO" id="GO:0000175">
    <property type="term" value="F:3'-5'-RNA exonuclease activity"/>
    <property type="evidence" value="ECO:0007669"/>
    <property type="project" value="TreeGrafter"/>
</dbReference>
<evidence type="ECO:0000313" key="4">
    <source>
        <dbReference type="EMBL" id="KAA0173185.1"/>
    </source>
</evidence>
<evidence type="ECO:0000259" key="3">
    <source>
        <dbReference type="Pfam" id="PF03372"/>
    </source>
</evidence>
<dbReference type="InterPro" id="IPR005135">
    <property type="entry name" value="Endo/exonuclease/phosphatase"/>
</dbReference>
<protein>
    <recommendedName>
        <fullName evidence="3">Endonuclease/exonuclease/phosphatase domain-containing protein</fullName>
    </recommendedName>
</protein>
<feature type="domain" description="Endonuclease/exonuclease/phosphatase" evidence="3">
    <location>
        <begin position="36"/>
        <end position="402"/>
    </location>
</feature>
<dbReference type="GO" id="GO:0006139">
    <property type="term" value="P:nucleobase-containing compound metabolic process"/>
    <property type="evidence" value="ECO:0007669"/>
    <property type="project" value="UniProtKB-ARBA"/>
</dbReference>
<dbReference type="PANTHER" id="PTHR12121">
    <property type="entry name" value="CARBON CATABOLITE REPRESSOR PROTEIN 4"/>
    <property type="match status" value="1"/>
</dbReference>
<dbReference type="InterPro" id="IPR050410">
    <property type="entry name" value="CCR4/nocturin_mRNA_transcr"/>
</dbReference>
<dbReference type="OrthoDB" id="2866996at2759"/>
<evidence type="ECO:0000256" key="2">
    <source>
        <dbReference type="ARBA" id="ARBA00022801"/>
    </source>
</evidence>
<dbReference type="EMBL" id="VLTO01000036">
    <property type="protein sequence ID" value="KAA0173185.1"/>
    <property type="molecule type" value="Genomic_DNA"/>
</dbReference>
<dbReference type="Pfam" id="PF03372">
    <property type="entry name" value="Exo_endo_phos"/>
    <property type="match status" value="1"/>
</dbReference>
<reference evidence="4 5" key="1">
    <citation type="submission" date="2019-07" db="EMBL/GenBank/DDBJ databases">
        <title>Genomes of Cafeteria roenbergensis.</title>
        <authorList>
            <person name="Fischer M.G."/>
            <person name="Hackl T."/>
            <person name="Roman M."/>
        </authorList>
    </citation>
    <scope>NUCLEOTIDE SEQUENCE [LARGE SCALE GENOMIC DNA]</scope>
    <source>
        <strain evidence="4 5">E4-10P</strain>
    </source>
</reference>
<dbReference type="AlphaFoldDB" id="A0A5A8E5V3"/>
<evidence type="ECO:0000256" key="1">
    <source>
        <dbReference type="ARBA" id="ARBA00010774"/>
    </source>
</evidence>
<dbReference type="Proteomes" id="UP000322899">
    <property type="component" value="Unassembled WGS sequence"/>
</dbReference>